<gene>
    <name evidence="1" type="ORF">CE91St16_20730</name>
</gene>
<dbReference type="NCBIfam" id="NF033852">
    <property type="entry name" value="fulvocin_rel"/>
    <property type="match status" value="1"/>
</dbReference>
<dbReference type="EMBL" id="BQOL01000001">
    <property type="protein sequence ID" value="GKI19165.1"/>
    <property type="molecule type" value="Genomic_DNA"/>
</dbReference>
<sequence>MRLILYIFGIIGISACSAPTYSCDPEIDNWVTQNINRVKTLTRADWLDIDNIEYQRGAYGAFSVEQKVKLWIEKFDEALKLDWNETEYKHIKRLQEEVQNHSIWFQPNCSGPDLNCKELFMYKWIDYAANKLSWSNELIYAIAFTPERLAKDKTLTRLSNHIPMTTTRSESLPRCDCHNPESAHYISCSIEDHDCISGDCNVTTWRCGWLWSEECNGLCYQRK</sequence>
<dbReference type="PROSITE" id="PS51257">
    <property type="entry name" value="PROKAR_LIPOPROTEIN"/>
    <property type="match status" value="1"/>
</dbReference>
<evidence type="ECO:0008006" key="3">
    <source>
        <dbReference type="Google" id="ProtNLM"/>
    </source>
</evidence>
<protein>
    <recommendedName>
        <fullName evidence="3">Bacteriocin fulvocin C-related protein</fullName>
    </recommendedName>
</protein>
<accession>A0AA37P062</accession>
<proteinExistence type="predicted"/>
<comment type="caution">
    <text evidence="1">The sequence shown here is derived from an EMBL/GenBank/DDBJ whole genome shotgun (WGS) entry which is preliminary data.</text>
</comment>
<evidence type="ECO:0000313" key="2">
    <source>
        <dbReference type="Proteomes" id="UP001055105"/>
    </source>
</evidence>
<organism evidence="1 2">
    <name type="scientific">Alistipes finegoldii</name>
    <dbReference type="NCBI Taxonomy" id="214856"/>
    <lineage>
        <taxon>Bacteria</taxon>
        <taxon>Pseudomonadati</taxon>
        <taxon>Bacteroidota</taxon>
        <taxon>Bacteroidia</taxon>
        <taxon>Bacteroidales</taxon>
        <taxon>Rikenellaceae</taxon>
        <taxon>Alistipes</taxon>
    </lineage>
</organism>
<reference evidence="1" key="1">
    <citation type="submission" date="2022-01" db="EMBL/GenBank/DDBJ databases">
        <title>Novel bile acid biosynthetic pathways are enriched in the microbiome of centenarians.</title>
        <authorList>
            <person name="Sato Y."/>
            <person name="Atarashi K."/>
            <person name="Plichta R.D."/>
            <person name="Arai Y."/>
            <person name="Sasajima S."/>
            <person name="Kearney M.S."/>
            <person name="Suda W."/>
            <person name="Takeshita K."/>
            <person name="Sasaki T."/>
            <person name="Okamoto S."/>
            <person name="Skelly N.A."/>
            <person name="Okamura Y."/>
            <person name="Vlamakis H."/>
            <person name="Li Y."/>
            <person name="Tanoue T."/>
            <person name="Takei H."/>
            <person name="Nittono H."/>
            <person name="Narushima S."/>
            <person name="Irie J."/>
            <person name="Itoh H."/>
            <person name="Moriya K."/>
            <person name="Sugiura Y."/>
            <person name="Suematsu M."/>
            <person name="Moritoki N."/>
            <person name="Shibata S."/>
            <person name="Littman R.D."/>
            <person name="Fischbach A.M."/>
            <person name="Uwamino Y."/>
            <person name="Inoue T."/>
            <person name="Honda A."/>
            <person name="Hattori M."/>
            <person name="Murai T."/>
            <person name="Xavier J.R."/>
            <person name="Hirose N."/>
            <person name="Honda K."/>
        </authorList>
    </citation>
    <scope>NUCLEOTIDE SEQUENCE</scope>
    <source>
        <strain evidence="1">CE91-St16</strain>
    </source>
</reference>
<dbReference type="AlphaFoldDB" id="A0AA37P062"/>
<evidence type="ECO:0000313" key="1">
    <source>
        <dbReference type="EMBL" id="GKI19165.1"/>
    </source>
</evidence>
<name>A0AA37P062_9BACT</name>
<dbReference type="Proteomes" id="UP001055105">
    <property type="component" value="Unassembled WGS sequence"/>
</dbReference>
<dbReference type="RefSeq" id="WP_244076570.1">
    <property type="nucleotide sequence ID" value="NZ_AP025581.1"/>
</dbReference>